<dbReference type="PANTHER" id="PTHR11654">
    <property type="entry name" value="OLIGOPEPTIDE TRANSPORTER-RELATED"/>
    <property type="match status" value="1"/>
</dbReference>
<feature type="transmembrane region" description="Helical" evidence="7">
    <location>
        <begin position="345"/>
        <end position="369"/>
    </location>
</feature>
<feature type="transmembrane region" description="Helical" evidence="7">
    <location>
        <begin position="103"/>
        <end position="123"/>
    </location>
</feature>
<dbReference type="GO" id="GO:0015833">
    <property type="term" value="P:peptide transport"/>
    <property type="evidence" value="ECO:0007669"/>
    <property type="project" value="UniProtKB-KW"/>
</dbReference>
<evidence type="ECO:0000313" key="8">
    <source>
        <dbReference type="EMBL" id="CAF0921637.1"/>
    </source>
</evidence>
<reference evidence="8" key="1">
    <citation type="submission" date="2021-02" db="EMBL/GenBank/DDBJ databases">
        <authorList>
            <person name="Nowell W R."/>
        </authorList>
    </citation>
    <scope>NUCLEOTIDE SEQUENCE</scope>
</reference>
<keyword evidence="4" id="KW-0653">Protein transport</keyword>
<keyword evidence="10" id="KW-1185">Reference proteome</keyword>
<feature type="transmembrane region" description="Helical" evidence="7">
    <location>
        <begin position="499"/>
        <end position="521"/>
    </location>
</feature>
<dbReference type="Gene3D" id="1.20.1250.20">
    <property type="entry name" value="MFS general substrate transporter like domains"/>
    <property type="match status" value="1"/>
</dbReference>
<feature type="transmembrane region" description="Helical" evidence="7">
    <location>
        <begin position="37"/>
        <end position="55"/>
    </location>
</feature>
<feature type="transmembrane region" description="Helical" evidence="7">
    <location>
        <begin position="422"/>
        <end position="448"/>
    </location>
</feature>
<feature type="transmembrane region" description="Helical" evidence="7">
    <location>
        <begin position="155"/>
        <end position="179"/>
    </location>
</feature>
<sequence length="543" mass="60963">MYETLTDETTKLLPKKHGIPDPILDNRSDRDKRFSQFLILFSILCERAAFYSLVLNLVSSLSSDGLLHWSASHSSFAAFLFSGISNISAIIFAIISDGLYRRAITISAGFVIYLFGYGFAIAVTNPSANVCIPSLRNATVPQPASSLIDEPCASWILPVLSVIAIGSGAIQSNMAVFGAEQTQTSKATTRYFDQYLVAVNIGGIIGSLMVSLIQKDIKSYFVGYSVAAGLLVCSFLLFIIGYRYYLHVEPIDTVVRTCYRYVITSLRLRWQAKKERRDSTSSGDETNPRNSGRFTDRMVNDIKSFRRALLVFSLLIPYFLIYNQISSTFPLQGEHMWKPAGVRNIVTLMILADPVTLIIGLVIIYLVFYRGRDWPHTETTIHRKFLVGMFLACIAMLIAGTLEKYRRDTCDPKTDKSSISIYYLLGQNICMGVSEVFAMLASFEYAYFAAPRSAQSLFMSLRFVSIGIASFIGSGLINLYPNTSFNLDFSCRAEDTMDWAFYCYFFIIAFVQFVFFIIFYASQSAFHLIEISPQQIEKGYSAN</sequence>
<organism evidence="8 10">
    <name type="scientific">Adineta ricciae</name>
    <name type="common">Rotifer</name>
    <dbReference type="NCBI Taxonomy" id="249248"/>
    <lineage>
        <taxon>Eukaryota</taxon>
        <taxon>Metazoa</taxon>
        <taxon>Spiralia</taxon>
        <taxon>Gnathifera</taxon>
        <taxon>Rotifera</taxon>
        <taxon>Eurotatoria</taxon>
        <taxon>Bdelloidea</taxon>
        <taxon>Adinetida</taxon>
        <taxon>Adinetidae</taxon>
        <taxon>Adineta</taxon>
    </lineage>
</organism>
<evidence type="ECO:0000256" key="6">
    <source>
        <dbReference type="ARBA" id="ARBA00023136"/>
    </source>
</evidence>
<gene>
    <name evidence="9" type="ORF">EDS130_LOCUS20282</name>
    <name evidence="8" type="ORF">XAT740_LOCUS9069</name>
</gene>
<keyword evidence="5 7" id="KW-1133">Transmembrane helix</keyword>
<feature type="transmembrane region" description="Helical" evidence="7">
    <location>
        <begin position="191"/>
        <end position="213"/>
    </location>
</feature>
<dbReference type="Pfam" id="PF00854">
    <property type="entry name" value="PTR2"/>
    <property type="match status" value="1"/>
</dbReference>
<comment type="similarity">
    <text evidence="2">Belongs to the major facilitator superfamily. Proton-dependent oligopeptide transporter (POT/PTR) (TC 2.A.17) family.</text>
</comment>
<keyword evidence="6 7" id="KW-0472">Membrane</keyword>
<evidence type="ECO:0000256" key="4">
    <source>
        <dbReference type="ARBA" id="ARBA00022856"/>
    </source>
</evidence>
<dbReference type="EMBL" id="CAJNOR010000462">
    <property type="protein sequence ID" value="CAF0921637.1"/>
    <property type="molecule type" value="Genomic_DNA"/>
</dbReference>
<dbReference type="Proteomes" id="UP000663828">
    <property type="component" value="Unassembled WGS sequence"/>
</dbReference>
<evidence type="ECO:0000256" key="1">
    <source>
        <dbReference type="ARBA" id="ARBA00004141"/>
    </source>
</evidence>
<dbReference type="SUPFAM" id="SSF103473">
    <property type="entry name" value="MFS general substrate transporter"/>
    <property type="match status" value="2"/>
</dbReference>
<dbReference type="GO" id="GO:0016020">
    <property type="term" value="C:membrane"/>
    <property type="evidence" value="ECO:0007669"/>
    <property type="project" value="UniProtKB-SubCell"/>
</dbReference>
<comment type="subcellular location">
    <subcellularLocation>
        <location evidence="1">Membrane</location>
        <topology evidence="1">Multi-pass membrane protein</topology>
    </subcellularLocation>
</comment>
<feature type="transmembrane region" description="Helical" evidence="7">
    <location>
        <begin position="75"/>
        <end position="96"/>
    </location>
</feature>
<keyword evidence="4" id="KW-0813">Transport</keyword>
<feature type="transmembrane region" description="Helical" evidence="7">
    <location>
        <begin position="219"/>
        <end position="240"/>
    </location>
</feature>
<name>A0A814AY99_ADIRI</name>
<protein>
    <submittedName>
        <fullName evidence="8">Uncharacterized protein</fullName>
    </submittedName>
</protein>
<dbReference type="InterPro" id="IPR000109">
    <property type="entry name" value="POT_fam"/>
</dbReference>
<evidence type="ECO:0000256" key="5">
    <source>
        <dbReference type="ARBA" id="ARBA00022989"/>
    </source>
</evidence>
<keyword evidence="4" id="KW-0571">Peptide transport</keyword>
<evidence type="ECO:0000313" key="9">
    <source>
        <dbReference type="EMBL" id="CAF1106755.1"/>
    </source>
</evidence>
<dbReference type="OrthoDB" id="8904098at2759"/>
<comment type="caution">
    <text evidence="8">The sequence shown here is derived from an EMBL/GenBank/DDBJ whole genome shotgun (WGS) entry which is preliminary data.</text>
</comment>
<evidence type="ECO:0000256" key="2">
    <source>
        <dbReference type="ARBA" id="ARBA00005982"/>
    </source>
</evidence>
<evidence type="ECO:0000256" key="3">
    <source>
        <dbReference type="ARBA" id="ARBA00022692"/>
    </source>
</evidence>
<feature type="transmembrane region" description="Helical" evidence="7">
    <location>
        <begin position="381"/>
        <end position="402"/>
    </location>
</feature>
<proteinExistence type="inferred from homology"/>
<dbReference type="AlphaFoldDB" id="A0A814AY99"/>
<accession>A0A814AY99</accession>
<evidence type="ECO:0000256" key="7">
    <source>
        <dbReference type="SAM" id="Phobius"/>
    </source>
</evidence>
<keyword evidence="3 7" id="KW-0812">Transmembrane</keyword>
<feature type="transmembrane region" description="Helical" evidence="7">
    <location>
        <begin position="460"/>
        <end position="479"/>
    </location>
</feature>
<dbReference type="EMBL" id="CAJNOJ010000099">
    <property type="protein sequence ID" value="CAF1106755.1"/>
    <property type="molecule type" value="Genomic_DNA"/>
</dbReference>
<dbReference type="InterPro" id="IPR036259">
    <property type="entry name" value="MFS_trans_sf"/>
</dbReference>
<dbReference type="GO" id="GO:0022857">
    <property type="term" value="F:transmembrane transporter activity"/>
    <property type="evidence" value="ECO:0007669"/>
    <property type="project" value="InterPro"/>
</dbReference>
<evidence type="ECO:0000313" key="10">
    <source>
        <dbReference type="Proteomes" id="UP000663828"/>
    </source>
</evidence>
<feature type="transmembrane region" description="Helical" evidence="7">
    <location>
        <begin position="307"/>
        <end position="325"/>
    </location>
</feature>
<dbReference type="Proteomes" id="UP000663852">
    <property type="component" value="Unassembled WGS sequence"/>
</dbReference>